<gene>
    <name evidence="1" type="ORF">HHK36_030971</name>
</gene>
<dbReference type="OrthoDB" id="16516at2759"/>
<dbReference type="Proteomes" id="UP000655225">
    <property type="component" value="Unassembled WGS sequence"/>
</dbReference>
<evidence type="ECO:0000313" key="1">
    <source>
        <dbReference type="EMBL" id="KAF8377589.1"/>
    </source>
</evidence>
<keyword evidence="2" id="KW-1185">Reference proteome</keyword>
<evidence type="ECO:0000313" key="2">
    <source>
        <dbReference type="Proteomes" id="UP000655225"/>
    </source>
</evidence>
<name>A0A834YDQ7_TETSI</name>
<organism evidence="1 2">
    <name type="scientific">Tetracentron sinense</name>
    <name type="common">Spur-leaf</name>
    <dbReference type="NCBI Taxonomy" id="13715"/>
    <lineage>
        <taxon>Eukaryota</taxon>
        <taxon>Viridiplantae</taxon>
        <taxon>Streptophyta</taxon>
        <taxon>Embryophyta</taxon>
        <taxon>Tracheophyta</taxon>
        <taxon>Spermatophyta</taxon>
        <taxon>Magnoliopsida</taxon>
        <taxon>Trochodendrales</taxon>
        <taxon>Trochodendraceae</taxon>
        <taxon>Tetracentron</taxon>
    </lineage>
</organism>
<proteinExistence type="predicted"/>
<dbReference type="EMBL" id="JABCRI010000024">
    <property type="protein sequence ID" value="KAF8377589.1"/>
    <property type="molecule type" value="Genomic_DNA"/>
</dbReference>
<protein>
    <submittedName>
        <fullName evidence="1">Uncharacterized protein</fullName>
    </submittedName>
</protein>
<reference evidence="1 2" key="1">
    <citation type="submission" date="2020-04" db="EMBL/GenBank/DDBJ databases">
        <title>Plant Genome Project.</title>
        <authorList>
            <person name="Zhang R.-G."/>
        </authorList>
    </citation>
    <scope>NUCLEOTIDE SEQUENCE [LARGE SCALE GENOMIC DNA]</scope>
    <source>
        <strain evidence="1">YNK0</strain>
        <tissue evidence="1">Leaf</tissue>
    </source>
</reference>
<comment type="caution">
    <text evidence="1">The sequence shown here is derived from an EMBL/GenBank/DDBJ whole genome shotgun (WGS) entry which is preliminary data.</text>
</comment>
<sequence>MLVAKEGLPECWTKEFLDDGVKPLLPQIRPFLFVASVRVGLCCLGKGFSRQLSGFCMCYNETCSLQVPEVKMAKLLLHGIPIDAPSEELQNIFPEHFTIELQVDLMHNPFFFRELNQEQEDHGNDVYVTMQECSDEISYWVLPISSKS</sequence>
<accession>A0A834YDQ7</accession>
<dbReference type="AlphaFoldDB" id="A0A834YDQ7"/>